<sequence length="88" mass="9234">MLCAGSGGRGAAWDVQANATGLEDLGVRMTSVEEVLKTLVAKIDALTPQREGKGVMTMSFSGEESSEEKEGEKSTIVMKTGERSLTGP</sequence>
<dbReference type="AlphaFoldDB" id="A0AAV2FQG4"/>
<gene>
    <name evidence="2" type="ORF">LTRI10_LOCUS40705</name>
</gene>
<name>A0AAV2FQG4_9ROSI</name>
<organism evidence="2 3">
    <name type="scientific">Linum trigynum</name>
    <dbReference type="NCBI Taxonomy" id="586398"/>
    <lineage>
        <taxon>Eukaryota</taxon>
        <taxon>Viridiplantae</taxon>
        <taxon>Streptophyta</taxon>
        <taxon>Embryophyta</taxon>
        <taxon>Tracheophyta</taxon>
        <taxon>Spermatophyta</taxon>
        <taxon>Magnoliopsida</taxon>
        <taxon>eudicotyledons</taxon>
        <taxon>Gunneridae</taxon>
        <taxon>Pentapetalae</taxon>
        <taxon>rosids</taxon>
        <taxon>fabids</taxon>
        <taxon>Malpighiales</taxon>
        <taxon>Linaceae</taxon>
        <taxon>Linum</taxon>
    </lineage>
</organism>
<evidence type="ECO:0000313" key="2">
    <source>
        <dbReference type="EMBL" id="CAL1400590.1"/>
    </source>
</evidence>
<reference evidence="2 3" key="1">
    <citation type="submission" date="2024-04" db="EMBL/GenBank/DDBJ databases">
        <authorList>
            <person name="Fracassetti M."/>
        </authorList>
    </citation>
    <scope>NUCLEOTIDE SEQUENCE [LARGE SCALE GENOMIC DNA]</scope>
</reference>
<accession>A0AAV2FQG4</accession>
<keyword evidence="3" id="KW-1185">Reference proteome</keyword>
<evidence type="ECO:0000256" key="1">
    <source>
        <dbReference type="SAM" id="MobiDB-lite"/>
    </source>
</evidence>
<proteinExistence type="predicted"/>
<dbReference type="EMBL" id="OZ034820">
    <property type="protein sequence ID" value="CAL1400590.1"/>
    <property type="molecule type" value="Genomic_DNA"/>
</dbReference>
<dbReference type="Proteomes" id="UP001497516">
    <property type="component" value="Chromosome 7"/>
</dbReference>
<protein>
    <submittedName>
        <fullName evidence="2">Uncharacterized protein</fullName>
    </submittedName>
</protein>
<evidence type="ECO:0000313" key="3">
    <source>
        <dbReference type="Proteomes" id="UP001497516"/>
    </source>
</evidence>
<feature type="region of interest" description="Disordered" evidence="1">
    <location>
        <begin position="54"/>
        <end position="88"/>
    </location>
</feature>